<reference evidence="2 3" key="1">
    <citation type="submission" date="2019-01" db="EMBL/GenBank/DDBJ databases">
        <title>Draft genome sequence of Dictyobacter sp. Uno17.</title>
        <authorList>
            <person name="Wang C.M."/>
            <person name="Zheng Y."/>
            <person name="Sakai Y."/>
            <person name="Abe K."/>
            <person name="Yokota A."/>
            <person name="Yabe S."/>
        </authorList>
    </citation>
    <scope>NUCLEOTIDE SEQUENCE [LARGE SCALE GENOMIC DNA]</scope>
    <source>
        <strain evidence="2 3">Uno17</strain>
    </source>
</reference>
<sequence length="201" mass="22934">MRSPWIIILSCHCYRWLLALGPEEFRSEYGEQTLQVFEECCRDAYQNSGIRGVLALWPSLFSEALTGMLIEQGQQSRPWWPCLLALTLILIPFYWLSAVWSNFGNLFYSIFATTTEHKIGHAALFCILGLLIFQSFPSLRNRPLSYSASMLCMILGEELIHKVRLPLPINQTDLLSDLIGICGAYLVIKLWQSAQQRVSAN</sequence>
<evidence type="ECO:0000256" key="1">
    <source>
        <dbReference type="SAM" id="Phobius"/>
    </source>
</evidence>
<keyword evidence="1" id="KW-0472">Membrane</keyword>
<dbReference type="RefSeq" id="WP_149402572.1">
    <property type="nucleotide sequence ID" value="NZ_BIXY01000048.1"/>
</dbReference>
<feature type="transmembrane region" description="Helical" evidence="1">
    <location>
        <begin position="78"/>
        <end position="99"/>
    </location>
</feature>
<gene>
    <name evidence="2" type="ORF">KDI_32110</name>
</gene>
<keyword evidence="1" id="KW-1133">Transmembrane helix</keyword>
<feature type="transmembrane region" description="Helical" evidence="1">
    <location>
        <begin position="119"/>
        <end position="136"/>
    </location>
</feature>
<accession>A0A5A5TE94</accession>
<name>A0A5A5TE94_9CHLR</name>
<evidence type="ECO:0000313" key="3">
    <source>
        <dbReference type="Proteomes" id="UP000322530"/>
    </source>
</evidence>
<protein>
    <submittedName>
        <fullName evidence="2">Uncharacterized protein</fullName>
    </submittedName>
</protein>
<dbReference type="Proteomes" id="UP000322530">
    <property type="component" value="Unassembled WGS sequence"/>
</dbReference>
<proteinExistence type="predicted"/>
<keyword evidence="1" id="KW-0812">Transmembrane</keyword>
<dbReference type="EMBL" id="BIXY01000048">
    <property type="protein sequence ID" value="GCF09647.1"/>
    <property type="molecule type" value="Genomic_DNA"/>
</dbReference>
<evidence type="ECO:0000313" key="2">
    <source>
        <dbReference type="EMBL" id="GCF09647.1"/>
    </source>
</evidence>
<comment type="caution">
    <text evidence="2">The sequence shown here is derived from an EMBL/GenBank/DDBJ whole genome shotgun (WGS) entry which is preliminary data.</text>
</comment>
<keyword evidence="3" id="KW-1185">Reference proteome</keyword>
<dbReference type="AlphaFoldDB" id="A0A5A5TE94"/>
<organism evidence="2 3">
    <name type="scientific">Dictyobacter arantiisoli</name>
    <dbReference type="NCBI Taxonomy" id="2014874"/>
    <lineage>
        <taxon>Bacteria</taxon>
        <taxon>Bacillati</taxon>
        <taxon>Chloroflexota</taxon>
        <taxon>Ktedonobacteria</taxon>
        <taxon>Ktedonobacterales</taxon>
        <taxon>Dictyobacteraceae</taxon>
        <taxon>Dictyobacter</taxon>
    </lineage>
</organism>
<dbReference type="OrthoDB" id="166975at2"/>